<name>A0ACC2T8Q7_9FUNG</name>
<dbReference type="EMBL" id="QTSX02003564">
    <property type="protein sequence ID" value="KAJ9070667.1"/>
    <property type="molecule type" value="Genomic_DNA"/>
</dbReference>
<keyword evidence="2" id="KW-1185">Reference proteome</keyword>
<protein>
    <submittedName>
        <fullName evidence="1">Uncharacterized protein</fullName>
    </submittedName>
</protein>
<dbReference type="Proteomes" id="UP001165960">
    <property type="component" value="Unassembled WGS sequence"/>
</dbReference>
<proteinExistence type="predicted"/>
<evidence type="ECO:0000313" key="2">
    <source>
        <dbReference type="Proteomes" id="UP001165960"/>
    </source>
</evidence>
<evidence type="ECO:0000313" key="1">
    <source>
        <dbReference type="EMBL" id="KAJ9070667.1"/>
    </source>
</evidence>
<reference evidence="1" key="1">
    <citation type="submission" date="2022-04" db="EMBL/GenBank/DDBJ databases">
        <title>Genome of the entomopathogenic fungus Entomophthora muscae.</title>
        <authorList>
            <person name="Elya C."/>
            <person name="Lovett B.R."/>
            <person name="Lee E."/>
            <person name="Macias A.M."/>
            <person name="Hajek A.E."/>
            <person name="De Bivort B.L."/>
            <person name="Kasson M.T."/>
            <person name="De Fine Licht H.H."/>
            <person name="Stajich J.E."/>
        </authorList>
    </citation>
    <scope>NUCLEOTIDE SEQUENCE</scope>
    <source>
        <strain evidence="1">Berkeley</strain>
    </source>
</reference>
<organism evidence="1 2">
    <name type="scientific">Entomophthora muscae</name>
    <dbReference type="NCBI Taxonomy" id="34485"/>
    <lineage>
        <taxon>Eukaryota</taxon>
        <taxon>Fungi</taxon>
        <taxon>Fungi incertae sedis</taxon>
        <taxon>Zoopagomycota</taxon>
        <taxon>Entomophthoromycotina</taxon>
        <taxon>Entomophthoromycetes</taxon>
        <taxon>Entomophthorales</taxon>
        <taxon>Entomophthoraceae</taxon>
        <taxon>Entomophthora</taxon>
    </lineage>
</organism>
<gene>
    <name evidence="1" type="ORF">DSO57_1005196</name>
</gene>
<sequence length="242" mass="27638">MNRDILELYNHLSKLQHELKKAEFGKVKHKVYGFQTEKSTLSSWCQSQEKTNPEKILKLLEVLTNQEKRIGLPEEDLDVTFLENQAYTDKLDEHRALIASIQDQLDRGDWTSIPGQLLELIWARRISQPGQQQRDQPEAPLFYSSARGGNRECGPATVTIEDTVQDLEVQKEEAHKAAFKACFAASKAKHNRPASPIWQALTATTVTHNTLLFFKTANLPRVDRKSNVAMFLWLYQNSVYGA</sequence>
<comment type="caution">
    <text evidence="1">The sequence shown here is derived from an EMBL/GenBank/DDBJ whole genome shotgun (WGS) entry which is preliminary data.</text>
</comment>
<accession>A0ACC2T8Q7</accession>